<dbReference type="AlphaFoldDB" id="Q0VRF6"/>
<dbReference type="GO" id="GO:0016042">
    <property type="term" value="P:lipid catabolic process"/>
    <property type="evidence" value="ECO:0007669"/>
    <property type="project" value="UniProtKB-UniRule"/>
</dbReference>
<dbReference type="SUPFAM" id="SSF52151">
    <property type="entry name" value="FabD/lysophospholipase-like"/>
    <property type="match status" value="1"/>
</dbReference>
<dbReference type="PANTHER" id="PTHR14226">
    <property type="entry name" value="NEUROPATHY TARGET ESTERASE/SWISS CHEESE D.MELANOGASTER"/>
    <property type="match status" value="1"/>
</dbReference>
<evidence type="ECO:0000256" key="3">
    <source>
        <dbReference type="ARBA" id="ARBA00023098"/>
    </source>
</evidence>
<dbReference type="InterPro" id="IPR002641">
    <property type="entry name" value="PNPLA_dom"/>
</dbReference>
<keyword evidence="2 4" id="KW-0442">Lipid degradation</keyword>
<dbReference type="HOGENOM" id="CLU_047251_2_0_6"/>
<protein>
    <recommendedName>
        <fullName evidence="5">PNPLA domain-containing protein</fullName>
    </recommendedName>
</protein>
<dbReference type="KEGG" id="abo:ABO_0794"/>
<dbReference type="InterPro" id="IPR016035">
    <property type="entry name" value="Acyl_Trfase/lysoPLipase"/>
</dbReference>
<proteinExistence type="predicted"/>
<evidence type="ECO:0000256" key="1">
    <source>
        <dbReference type="ARBA" id="ARBA00022801"/>
    </source>
</evidence>
<evidence type="ECO:0000313" key="6">
    <source>
        <dbReference type="EMBL" id="CAL16242.1"/>
    </source>
</evidence>
<dbReference type="PANTHER" id="PTHR14226:SF76">
    <property type="entry name" value="NTE FAMILY PROTEIN RSSA"/>
    <property type="match status" value="1"/>
</dbReference>
<feature type="short sequence motif" description="GXSXG" evidence="4">
    <location>
        <begin position="48"/>
        <end position="52"/>
    </location>
</feature>
<keyword evidence="3 4" id="KW-0443">Lipid metabolism</keyword>
<gene>
    <name evidence="6" type="ordered locus">ABO_0794</name>
</gene>
<evidence type="ECO:0000313" key="7">
    <source>
        <dbReference type="Proteomes" id="UP000008871"/>
    </source>
</evidence>
<keyword evidence="7" id="KW-1185">Reference proteome</keyword>
<dbReference type="GO" id="GO:0016787">
    <property type="term" value="F:hydrolase activity"/>
    <property type="evidence" value="ECO:0007669"/>
    <property type="project" value="UniProtKB-UniRule"/>
</dbReference>
<reference evidence="6 7" key="1">
    <citation type="journal article" date="2006" name="Nat. Biotechnol.">
        <title>Genome sequence of the ubiquitous hydrocarbon-degrading marine bacterium Alcanivorax borkumensis.</title>
        <authorList>
            <person name="Schneiker S."/>
            <person name="Martins dos Santos V.A.P."/>
            <person name="Bartels D."/>
            <person name="Bekel T."/>
            <person name="Brecht M."/>
            <person name="Buhrmester J."/>
            <person name="Chernikova T.N."/>
            <person name="Denaro R."/>
            <person name="Ferrer M."/>
            <person name="Gertler C."/>
            <person name="Goesmann A."/>
            <person name="Golyshina O.V."/>
            <person name="Kaminski F."/>
            <person name="Khachane A.N."/>
            <person name="Lang S."/>
            <person name="Linke B."/>
            <person name="McHardy A.C."/>
            <person name="Meyer F."/>
            <person name="Nechitaylo T."/>
            <person name="Puehler A."/>
            <person name="Regenhardt D."/>
            <person name="Rupp O."/>
            <person name="Sabirova J.S."/>
            <person name="Selbitschka W."/>
            <person name="Yakimov M.M."/>
            <person name="Timmis K.N."/>
            <person name="Vorhoelter F.-J."/>
            <person name="Weidner S."/>
            <person name="Kaiser O."/>
            <person name="Golyshin P.N."/>
        </authorList>
    </citation>
    <scope>NUCLEOTIDE SEQUENCE [LARGE SCALE GENOMIC DNA]</scope>
    <source>
        <strain evidence="7">ATCC 700651 / DSM 11573 / NCIMB 13689 / SK2</strain>
    </source>
</reference>
<evidence type="ECO:0000256" key="2">
    <source>
        <dbReference type="ARBA" id="ARBA00022963"/>
    </source>
</evidence>
<dbReference type="STRING" id="393595.ABO_0794"/>
<feature type="active site" description="Nucleophile" evidence="4">
    <location>
        <position position="50"/>
    </location>
</feature>
<dbReference type="NCBIfam" id="NF007623">
    <property type="entry name" value="PRK10279.1"/>
    <property type="match status" value="1"/>
</dbReference>
<dbReference type="OrthoDB" id="5290098at2"/>
<dbReference type="eggNOG" id="COG1752">
    <property type="taxonomic scope" value="Bacteria"/>
</dbReference>
<sequence>MTTEMGSQEPVQPVVGLALGSGSARGWAHIGVIQALDEIGVHPQVVAGTSIGALVGGAYVTGSLNAFADWVESLTVKDVFGLLDISFSGGMVKGEKLFSFFQNNHDNPEIETLDKKLVTVATDMASGREVWITKGRMLDAARASCALPGLFSPVKMQGRWMLDGGLVNPVPVSAARAMGADVVIAVNLNAQLVGAHLSRDTRSQAEGEESTAEERSIWQKMMDYFASGDGQDPGFFDVVASSINIMQDRITRSRMAGDPPEVTLVPMLEDFALMDFHRAKEAIAEGRALVKRYEADILAWVGSPIADRV</sequence>
<keyword evidence="1 4" id="KW-0378">Hydrolase</keyword>
<dbReference type="InterPro" id="IPR050301">
    <property type="entry name" value="NTE"/>
</dbReference>
<dbReference type="PROSITE" id="PS51635">
    <property type="entry name" value="PNPLA"/>
    <property type="match status" value="1"/>
</dbReference>
<evidence type="ECO:0000259" key="5">
    <source>
        <dbReference type="PROSITE" id="PS51635"/>
    </source>
</evidence>
<evidence type="ECO:0000256" key="4">
    <source>
        <dbReference type="PROSITE-ProRule" id="PRU01161"/>
    </source>
</evidence>
<accession>Q0VRF6</accession>
<name>Q0VRF6_ALCBS</name>
<dbReference type="Proteomes" id="UP000008871">
    <property type="component" value="Chromosome"/>
</dbReference>
<dbReference type="EMBL" id="AM286690">
    <property type="protein sequence ID" value="CAL16242.1"/>
    <property type="molecule type" value="Genomic_DNA"/>
</dbReference>
<dbReference type="RefSeq" id="WP_011588078.1">
    <property type="nucleotide sequence ID" value="NC_008260.1"/>
</dbReference>
<comment type="caution">
    <text evidence="4">Lacks conserved residue(s) required for the propagation of feature annotation.</text>
</comment>
<organism evidence="6 7">
    <name type="scientific">Alcanivorax borkumensis (strain ATCC 700651 / DSM 11573 / NCIMB 13689 / SK2)</name>
    <dbReference type="NCBI Taxonomy" id="393595"/>
    <lineage>
        <taxon>Bacteria</taxon>
        <taxon>Pseudomonadati</taxon>
        <taxon>Pseudomonadota</taxon>
        <taxon>Gammaproteobacteria</taxon>
        <taxon>Oceanospirillales</taxon>
        <taxon>Alcanivoracaceae</taxon>
        <taxon>Alcanivorax</taxon>
    </lineage>
</organism>
<feature type="active site" description="Proton acceptor" evidence="4">
    <location>
        <position position="163"/>
    </location>
</feature>
<dbReference type="Gene3D" id="3.40.1090.10">
    <property type="entry name" value="Cytosolic phospholipase A2 catalytic domain"/>
    <property type="match status" value="2"/>
</dbReference>
<dbReference type="Pfam" id="PF01734">
    <property type="entry name" value="Patatin"/>
    <property type="match status" value="1"/>
</dbReference>
<feature type="domain" description="PNPLA" evidence="5">
    <location>
        <begin position="17"/>
        <end position="176"/>
    </location>
</feature>
<feature type="short sequence motif" description="DGA/G" evidence="4">
    <location>
        <begin position="163"/>
        <end position="165"/>
    </location>
</feature>